<dbReference type="AlphaFoldDB" id="A0A8X6IKU4"/>
<proteinExistence type="predicted"/>
<protein>
    <submittedName>
        <fullName evidence="1">Helitron_like_N domain-containing protein</fullName>
    </submittedName>
</protein>
<evidence type="ECO:0000313" key="1">
    <source>
        <dbReference type="EMBL" id="GFQ96377.1"/>
    </source>
</evidence>
<dbReference type="Proteomes" id="UP000887116">
    <property type="component" value="Unassembled WGS sequence"/>
</dbReference>
<sequence>MVNELTSLKRTPFKELSIPKHNVDRFFPTASAAFSANTLGKVYTAHQNNSECYLRMVLHVIREPTYFQAIKSTDGQMCQTYREACFILGVFENDQHWDTTLTEALKHVMLTNTNSVHHHFDNTCTF</sequence>
<gene>
    <name evidence="1" type="primary">ANCDUO_16097</name>
    <name evidence="1" type="ORF">TNCT_519171</name>
</gene>
<comment type="caution">
    <text evidence="1">The sequence shown here is derived from an EMBL/GenBank/DDBJ whole genome shotgun (WGS) entry which is preliminary data.</text>
</comment>
<dbReference type="EMBL" id="BMAO01004705">
    <property type="protein sequence ID" value="GFQ96377.1"/>
    <property type="molecule type" value="Genomic_DNA"/>
</dbReference>
<reference evidence="1" key="1">
    <citation type="submission" date="2020-07" db="EMBL/GenBank/DDBJ databases">
        <title>Multicomponent nature underlies the extraordinary mechanical properties of spider dragline silk.</title>
        <authorList>
            <person name="Kono N."/>
            <person name="Nakamura H."/>
            <person name="Mori M."/>
            <person name="Yoshida Y."/>
            <person name="Ohtoshi R."/>
            <person name="Malay A.D."/>
            <person name="Moran D.A.P."/>
            <person name="Tomita M."/>
            <person name="Numata K."/>
            <person name="Arakawa K."/>
        </authorList>
    </citation>
    <scope>NUCLEOTIDE SEQUENCE</scope>
</reference>
<organism evidence="1 2">
    <name type="scientific">Trichonephila clavata</name>
    <name type="common">Joro spider</name>
    <name type="synonym">Nephila clavata</name>
    <dbReference type="NCBI Taxonomy" id="2740835"/>
    <lineage>
        <taxon>Eukaryota</taxon>
        <taxon>Metazoa</taxon>
        <taxon>Ecdysozoa</taxon>
        <taxon>Arthropoda</taxon>
        <taxon>Chelicerata</taxon>
        <taxon>Arachnida</taxon>
        <taxon>Araneae</taxon>
        <taxon>Araneomorphae</taxon>
        <taxon>Entelegynae</taxon>
        <taxon>Araneoidea</taxon>
        <taxon>Nephilidae</taxon>
        <taxon>Trichonephila</taxon>
    </lineage>
</organism>
<evidence type="ECO:0000313" key="2">
    <source>
        <dbReference type="Proteomes" id="UP000887116"/>
    </source>
</evidence>
<accession>A0A8X6IKU4</accession>
<dbReference type="OrthoDB" id="7789720at2759"/>
<keyword evidence="2" id="KW-1185">Reference proteome</keyword>
<name>A0A8X6IKU4_TRICU</name>